<dbReference type="AlphaFoldDB" id="A0A292ZGE6"/>
<evidence type="ECO:0000313" key="1">
    <source>
        <dbReference type="EMBL" id="GAY22158.1"/>
    </source>
</evidence>
<evidence type="ECO:0000313" key="2">
    <source>
        <dbReference type="Proteomes" id="UP000221538"/>
    </source>
</evidence>
<dbReference type="InterPro" id="IPR032710">
    <property type="entry name" value="NTF2-like_dom_sf"/>
</dbReference>
<sequence>MKEVLRSLPSVVANHIAAYNAKDPQGLLATFWNDALLNDAQREFIGHEAIGAWANHEIFAPNVTMEVETAREHHGNVIVSAKLDGDFDKTNLPDPLILHYYFVIVDDLIAQLFIIHNK</sequence>
<dbReference type="EMBL" id="BEWI01000032">
    <property type="protein sequence ID" value="GAY22158.1"/>
    <property type="molecule type" value="Genomic_DNA"/>
</dbReference>
<dbReference type="RefSeq" id="WP_099186056.1">
    <property type="nucleotide sequence ID" value="NZ_BEWI01000032.1"/>
</dbReference>
<gene>
    <name evidence="1" type="ORF">SFOMI_2713</name>
</gene>
<dbReference type="Proteomes" id="UP000221538">
    <property type="component" value="Unassembled WGS sequence"/>
</dbReference>
<reference evidence="1 2" key="1">
    <citation type="journal article" date="2013" name="Biodegradation">
        <title>Occurrence of 4-tert-butylphenol (4-t-BP) biodegradation in an aquatic sample caused by the presence of Spirodela polyrrhiza and isolation of a 4-t-BP-utilizing bacterium.</title>
        <authorList>
            <person name="Ogata Y."/>
            <person name="Toyama T."/>
            <person name="Yu N."/>
            <person name="Wang X."/>
            <person name="Sei K."/>
            <person name="Ike M."/>
        </authorList>
    </citation>
    <scope>NUCLEOTIDE SEQUENCE [LARGE SCALE GENOMIC DNA]</scope>
    <source>
        <strain evidence="1 2">OMI</strain>
    </source>
</reference>
<comment type="caution">
    <text evidence="1">The sequence shown here is derived from an EMBL/GenBank/DDBJ whole genome shotgun (WGS) entry which is preliminary data.</text>
</comment>
<evidence type="ECO:0008006" key="3">
    <source>
        <dbReference type="Google" id="ProtNLM"/>
    </source>
</evidence>
<proteinExistence type="predicted"/>
<organism evidence="1 2">
    <name type="scientific">Sphingobium fuliginis (strain ATCC 27551)</name>
    <dbReference type="NCBI Taxonomy" id="336203"/>
    <lineage>
        <taxon>Bacteria</taxon>
        <taxon>Pseudomonadati</taxon>
        <taxon>Pseudomonadota</taxon>
        <taxon>Alphaproteobacteria</taxon>
        <taxon>Sphingomonadales</taxon>
        <taxon>Sphingomonadaceae</taxon>
        <taxon>Sphingobium</taxon>
    </lineage>
</organism>
<dbReference type="SUPFAM" id="SSF54427">
    <property type="entry name" value="NTF2-like"/>
    <property type="match status" value="1"/>
</dbReference>
<accession>A0A292ZGE6</accession>
<dbReference type="Gene3D" id="3.10.450.50">
    <property type="match status" value="1"/>
</dbReference>
<name>A0A292ZGE6_SPHSA</name>
<protein>
    <recommendedName>
        <fullName evidence="3">SnoaL-like domain-containing protein</fullName>
    </recommendedName>
</protein>
<reference evidence="1 2" key="2">
    <citation type="journal article" date="2013" name="Environ. Sci. Technol.">
        <title>The 4-tert-butylphenol-utilizing bacterium Sphingobium fuliginis OMI can degrade bisphenols via phenolic ring hydroxylation and meta-cleavage pathway.</title>
        <authorList>
            <person name="Ogata Y."/>
            <person name="Goda S."/>
            <person name="Toyama T."/>
            <person name="Sei K."/>
            <person name="Ike M."/>
        </authorList>
    </citation>
    <scope>NUCLEOTIDE SEQUENCE [LARGE SCALE GENOMIC DNA]</scope>
    <source>
        <strain evidence="1 2">OMI</strain>
    </source>
</reference>